<dbReference type="Pfam" id="PF14325">
    <property type="entry name" value="DUF4383"/>
    <property type="match status" value="1"/>
</dbReference>
<dbReference type="AlphaFoldDB" id="A0A5N6MS42"/>
<evidence type="ECO:0000313" key="3">
    <source>
        <dbReference type="Proteomes" id="UP000326852"/>
    </source>
</evidence>
<organism evidence="2 3">
    <name type="scientific">Arthrobacter yangruifuii</name>
    <dbReference type="NCBI Taxonomy" id="2606616"/>
    <lineage>
        <taxon>Bacteria</taxon>
        <taxon>Bacillati</taxon>
        <taxon>Actinomycetota</taxon>
        <taxon>Actinomycetes</taxon>
        <taxon>Micrococcales</taxon>
        <taxon>Micrococcaceae</taxon>
        <taxon>Arthrobacter</taxon>
    </lineage>
</organism>
<feature type="transmembrane region" description="Helical" evidence="1">
    <location>
        <begin position="21"/>
        <end position="45"/>
    </location>
</feature>
<feature type="transmembrane region" description="Helical" evidence="1">
    <location>
        <begin position="92"/>
        <end position="113"/>
    </location>
</feature>
<name>A0A5N6MS42_9MICC</name>
<proteinExistence type="predicted"/>
<keyword evidence="1" id="KW-0472">Membrane</keyword>
<dbReference type="RefSeq" id="WP_152270985.1">
    <property type="nucleotide sequence ID" value="NZ_VTFX01000001.1"/>
</dbReference>
<feature type="transmembrane region" description="Helical" evidence="1">
    <location>
        <begin position="128"/>
        <end position="145"/>
    </location>
</feature>
<evidence type="ECO:0000256" key="1">
    <source>
        <dbReference type="SAM" id="Phobius"/>
    </source>
</evidence>
<gene>
    <name evidence="2" type="ORF">GD627_00885</name>
</gene>
<evidence type="ECO:0000313" key="2">
    <source>
        <dbReference type="EMBL" id="KAD4059696.1"/>
    </source>
</evidence>
<dbReference type="EMBL" id="VTFX01000001">
    <property type="protein sequence ID" value="KAD4059696.1"/>
    <property type="molecule type" value="Genomic_DNA"/>
</dbReference>
<keyword evidence="3" id="KW-1185">Reference proteome</keyword>
<reference evidence="2 3" key="1">
    <citation type="submission" date="2019-08" db="EMBL/GenBank/DDBJ databases">
        <title>Arthrobacter sp. nov., isolated from plateau pika and Tibetan wild ass.</title>
        <authorList>
            <person name="Ge Y."/>
        </authorList>
    </citation>
    <scope>NUCLEOTIDE SEQUENCE [LARGE SCALE GENOMIC DNA]</scope>
    <source>
        <strain evidence="2 3">785</strain>
    </source>
</reference>
<keyword evidence="1" id="KW-0812">Transmembrane</keyword>
<sequence length="167" mass="17842">MAYSSYSSGGLTSRRTNAQKAAMVFGVVFLLIGALGFIPGATINYGQLYFSGYASEAALLGIFQVSVLHNVVHMLLGFAGLAMARRHSSARLYLLGAGVLYALLLIYGLLIPLDSDANFVPFNTADNWLHAVLAIVMILLGIFLGRQQGESRSYRGNPNPGEGSIPN</sequence>
<accession>A0A5N6MS42</accession>
<protein>
    <submittedName>
        <fullName evidence="2">DUF4383 domain-containing protein</fullName>
    </submittedName>
</protein>
<dbReference type="Proteomes" id="UP000326852">
    <property type="component" value="Unassembled WGS sequence"/>
</dbReference>
<comment type="caution">
    <text evidence="2">The sequence shown here is derived from an EMBL/GenBank/DDBJ whole genome shotgun (WGS) entry which is preliminary data.</text>
</comment>
<keyword evidence="1" id="KW-1133">Transmembrane helix</keyword>
<feature type="transmembrane region" description="Helical" evidence="1">
    <location>
        <begin position="57"/>
        <end position="80"/>
    </location>
</feature>